<dbReference type="InterPro" id="IPR029787">
    <property type="entry name" value="Nucleotide_cyclase"/>
</dbReference>
<sequence length="335" mass="37116">MIELHQMVLFSSGVLVGLALIPVLSRIFDPESVQRFFERLGRGALVPFLLPGRLWRREPSEEQPGTAAPGERPDLREHRINGSLQAIRCILMALAEAMQHIDEAASTSSLTLSQARDALNRTGLPDDVKQTAALLVAQIDRVIAGNNTLRAELARSREVLQTQQQVIDSLRTEVRVDKMTQFANRAHFDERLDDLLRSNRRADDGFFLLLVDVDNFKAINDNYGHPAGDRILKGVAFKLKNALRESDFVARFGGDEFAIILVKANRHAATGIAWKLCQEIRDSRFLLDGNDIQVTVSIGAAEALPGDTSDTLIKRADGALYDVKESGRNGVRIAE</sequence>
<evidence type="ECO:0000313" key="4">
    <source>
        <dbReference type="EMBL" id="MBJ6725288.1"/>
    </source>
</evidence>
<dbReference type="PANTHER" id="PTHR45138">
    <property type="entry name" value="REGULATORY COMPONENTS OF SENSORY TRANSDUCTION SYSTEM"/>
    <property type="match status" value="1"/>
</dbReference>
<dbReference type="Gene3D" id="3.30.70.270">
    <property type="match status" value="1"/>
</dbReference>
<protein>
    <recommendedName>
        <fullName evidence="1">diguanylate cyclase</fullName>
        <ecNumber evidence="1">2.7.7.65</ecNumber>
    </recommendedName>
</protein>
<keyword evidence="5" id="KW-1185">Reference proteome</keyword>
<dbReference type="CDD" id="cd01949">
    <property type="entry name" value="GGDEF"/>
    <property type="match status" value="1"/>
</dbReference>
<dbReference type="Proteomes" id="UP000636888">
    <property type="component" value="Unassembled WGS sequence"/>
</dbReference>
<name>A0A8J7JDM7_9BACT</name>
<dbReference type="NCBIfam" id="TIGR00254">
    <property type="entry name" value="GGDEF"/>
    <property type="match status" value="1"/>
</dbReference>
<comment type="catalytic activity">
    <reaction evidence="2">
        <text>2 GTP = 3',3'-c-di-GMP + 2 diphosphate</text>
        <dbReference type="Rhea" id="RHEA:24898"/>
        <dbReference type="ChEBI" id="CHEBI:33019"/>
        <dbReference type="ChEBI" id="CHEBI:37565"/>
        <dbReference type="ChEBI" id="CHEBI:58805"/>
        <dbReference type="EC" id="2.7.7.65"/>
    </reaction>
</comment>
<dbReference type="EMBL" id="JAEMHM010000008">
    <property type="protein sequence ID" value="MBJ6725288.1"/>
    <property type="molecule type" value="Genomic_DNA"/>
</dbReference>
<feature type="domain" description="GGDEF" evidence="3">
    <location>
        <begin position="204"/>
        <end position="335"/>
    </location>
</feature>
<dbReference type="GO" id="GO:0043709">
    <property type="term" value="P:cell adhesion involved in single-species biofilm formation"/>
    <property type="evidence" value="ECO:0007669"/>
    <property type="project" value="TreeGrafter"/>
</dbReference>
<dbReference type="PROSITE" id="PS50887">
    <property type="entry name" value="GGDEF"/>
    <property type="match status" value="1"/>
</dbReference>
<evidence type="ECO:0000256" key="1">
    <source>
        <dbReference type="ARBA" id="ARBA00012528"/>
    </source>
</evidence>
<evidence type="ECO:0000313" key="5">
    <source>
        <dbReference type="Proteomes" id="UP000636888"/>
    </source>
</evidence>
<dbReference type="PANTHER" id="PTHR45138:SF9">
    <property type="entry name" value="DIGUANYLATE CYCLASE DGCM-RELATED"/>
    <property type="match status" value="1"/>
</dbReference>
<dbReference type="EC" id="2.7.7.65" evidence="1"/>
<dbReference type="InterPro" id="IPR043128">
    <property type="entry name" value="Rev_trsase/Diguanyl_cyclase"/>
</dbReference>
<gene>
    <name evidence="4" type="ORF">JFN93_11255</name>
</gene>
<proteinExistence type="predicted"/>
<comment type="caution">
    <text evidence="4">The sequence shown here is derived from an EMBL/GenBank/DDBJ whole genome shotgun (WGS) entry which is preliminary data.</text>
</comment>
<dbReference type="AlphaFoldDB" id="A0A8J7JDM7"/>
<dbReference type="RefSeq" id="WP_199384176.1">
    <property type="nucleotide sequence ID" value="NZ_JAEMHM010000008.1"/>
</dbReference>
<accession>A0A8J7JDM7</accession>
<dbReference type="GO" id="GO:1902201">
    <property type="term" value="P:negative regulation of bacterial-type flagellum-dependent cell motility"/>
    <property type="evidence" value="ECO:0007669"/>
    <property type="project" value="TreeGrafter"/>
</dbReference>
<dbReference type="Pfam" id="PF00990">
    <property type="entry name" value="GGDEF"/>
    <property type="match status" value="1"/>
</dbReference>
<dbReference type="SUPFAM" id="SSF55073">
    <property type="entry name" value="Nucleotide cyclase"/>
    <property type="match status" value="1"/>
</dbReference>
<evidence type="ECO:0000256" key="2">
    <source>
        <dbReference type="ARBA" id="ARBA00034247"/>
    </source>
</evidence>
<dbReference type="SMART" id="SM00267">
    <property type="entry name" value="GGDEF"/>
    <property type="match status" value="1"/>
</dbReference>
<reference evidence="4" key="1">
    <citation type="submission" date="2020-12" db="EMBL/GenBank/DDBJ databases">
        <title>Geomonas sp. Red875, isolated from river sediment.</title>
        <authorList>
            <person name="Xu Z."/>
            <person name="Zhang Z."/>
            <person name="Masuda Y."/>
            <person name="Itoh H."/>
            <person name="Senoo K."/>
        </authorList>
    </citation>
    <scope>NUCLEOTIDE SEQUENCE</scope>
    <source>
        <strain evidence="4">Red875</strain>
    </source>
</reference>
<dbReference type="FunFam" id="3.30.70.270:FF:000001">
    <property type="entry name" value="Diguanylate cyclase domain protein"/>
    <property type="match status" value="1"/>
</dbReference>
<dbReference type="InterPro" id="IPR000160">
    <property type="entry name" value="GGDEF_dom"/>
</dbReference>
<organism evidence="4 5">
    <name type="scientific">Geomesophilobacter sediminis</name>
    <dbReference type="NCBI Taxonomy" id="2798584"/>
    <lineage>
        <taxon>Bacteria</taxon>
        <taxon>Pseudomonadati</taxon>
        <taxon>Thermodesulfobacteriota</taxon>
        <taxon>Desulfuromonadia</taxon>
        <taxon>Geobacterales</taxon>
        <taxon>Geobacteraceae</taxon>
        <taxon>Geomesophilobacter</taxon>
    </lineage>
</organism>
<dbReference type="GO" id="GO:0005886">
    <property type="term" value="C:plasma membrane"/>
    <property type="evidence" value="ECO:0007669"/>
    <property type="project" value="TreeGrafter"/>
</dbReference>
<dbReference type="InterPro" id="IPR050469">
    <property type="entry name" value="Diguanylate_Cyclase"/>
</dbReference>
<evidence type="ECO:0000259" key="3">
    <source>
        <dbReference type="PROSITE" id="PS50887"/>
    </source>
</evidence>
<dbReference type="GO" id="GO:0052621">
    <property type="term" value="F:diguanylate cyclase activity"/>
    <property type="evidence" value="ECO:0007669"/>
    <property type="project" value="UniProtKB-EC"/>
</dbReference>